<dbReference type="SMART" id="SM00382">
    <property type="entry name" value="AAA"/>
    <property type="match status" value="1"/>
</dbReference>
<dbReference type="PROSITE" id="PS50110">
    <property type="entry name" value="RESPONSE_REGULATORY"/>
    <property type="match status" value="1"/>
</dbReference>
<dbReference type="GO" id="GO:0043565">
    <property type="term" value="F:sequence-specific DNA binding"/>
    <property type="evidence" value="ECO:0007669"/>
    <property type="project" value="InterPro"/>
</dbReference>
<dbReference type="SUPFAM" id="SSF46689">
    <property type="entry name" value="Homeodomain-like"/>
    <property type="match status" value="1"/>
</dbReference>
<dbReference type="InterPro" id="IPR003593">
    <property type="entry name" value="AAA+_ATPase"/>
</dbReference>
<dbReference type="GO" id="GO:0005524">
    <property type="term" value="F:ATP binding"/>
    <property type="evidence" value="ECO:0007669"/>
    <property type="project" value="UniProtKB-KW"/>
</dbReference>
<feature type="domain" description="Sigma-54 factor interaction" evidence="6">
    <location>
        <begin position="143"/>
        <end position="373"/>
    </location>
</feature>
<evidence type="ECO:0000256" key="1">
    <source>
        <dbReference type="ARBA" id="ARBA00022741"/>
    </source>
</evidence>
<gene>
    <name evidence="8" type="ORF">COV74_01590</name>
</gene>
<protein>
    <recommendedName>
        <fullName evidence="10">DNA-binding response regulator</fullName>
    </recommendedName>
</protein>
<feature type="modified residue" description="4-aspartylphosphate" evidence="5">
    <location>
        <position position="54"/>
    </location>
</feature>
<dbReference type="Proteomes" id="UP000230859">
    <property type="component" value="Unassembled WGS sequence"/>
</dbReference>
<dbReference type="PRINTS" id="PR01590">
    <property type="entry name" value="HTHFIS"/>
</dbReference>
<dbReference type="InterPro" id="IPR058031">
    <property type="entry name" value="AAA_lid_NorR"/>
</dbReference>
<comment type="caution">
    <text evidence="8">The sequence shown here is derived from an EMBL/GenBank/DDBJ whole genome shotgun (WGS) entry which is preliminary data.</text>
</comment>
<dbReference type="EMBL" id="PCVY01000016">
    <property type="protein sequence ID" value="PIQ87241.1"/>
    <property type="molecule type" value="Genomic_DNA"/>
</dbReference>
<dbReference type="InterPro" id="IPR009057">
    <property type="entry name" value="Homeodomain-like_sf"/>
</dbReference>
<dbReference type="Gene3D" id="3.40.50.2300">
    <property type="match status" value="1"/>
</dbReference>
<dbReference type="Pfam" id="PF00072">
    <property type="entry name" value="Response_reg"/>
    <property type="match status" value="1"/>
</dbReference>
<keyword evidence="5" id="KW-0597">Phosphoprotein</keyword>
<accession>A0A2H0LSB2</accession>
<dbReference type="CDD" id="cd00009">
    <property type="entry name" value="AAA"/>
    <property type="match status" value="1"/>
</dbReference>
<evidence type="ECO:0000313" key="8">
    <source>
        <dbReference type="EMBL" id="PIQ87241.1"/>
    </source>
</evidence>
<dbReference type="InterPro" id="IPR027417">
    <property type="entry name" value="P-loop_NTPase"/>
</dbReference>
<keyword evidence="1" id="KW-0547">Nucleotide-binding</keyword>
<evidence type="ECO:0000256" key="4">
    <source>
        <dbReference type="ARBA" id="ARBA00023163"/>
    </source>
</evidence>
<dbReference type="Gene3D" id="1.10.8.60">
    <property type="match status" value="1"/>
</dbReference>
<reference evidence="8 9" key="1">
    <citation type="submission" date="2017-09" db="EMBL/GenBank/DDBJ databases">
        <title>Depth-based differentiation of microbial function through sediment-hosted aquifers and enrichment of novel symbionts in the deep terrestrial subsurface.</title>
        <authorList>
            <person name="Probst A.J."/>
            <person name="Ladd B."/>
            <person name="Jarett J.K."/>
            <person name="Geller-Mcgrath D.E."/>
            <person name="Sieber C.M."/>
            <person name="Emerson J.B."/>
            <person name="Anantharaman K."/>
            <person name="Thomas B.C."/>
            <person name="Malmstrom R."/>
            <person name="Stieglmeier M."/>
            <person name="Klingl A."/>
            <person name="Woyke T."/>
            <person name="Ryan C.M."/>
            <person name="Banfield J.F."/>
        </authorList>
    </citation>
    <scope>NUCLEOTIDE SEQUENCE [LARGE SCALE GENOMIC DNA]</scope>
    <source>
        <strain evidence="8">CG11_big_fil_rev_8_21_14_0_20_45_26</strain>
    </source>
</reference>
<dbReference type="Pfam" id="PF00158">
    <property type="entry name" value="Sigma54_activat"/>
    <property type="match status" value="1"/>
</dbReference>
<dbReference type="PROSITE" id="PS00675">
    <property type="entry name" value="SIGMA54_INTERACT_1"/>
    <property type="match status" value="1"/>
</dbReference>
<evidence type="ECO:0000256" key="2">
    <source>
        <dbReference type="ARBA" id="ARBA00022840"/>
    </source>
</evidence>
<evidence type="ECO:0000259" key="7">
    <source>
        <dbReference type="PROSITE" id="PS50110"/>
    </source>
</evidence>
<keyword evidence="4" id="KW-0804">Transcription</keyword>
<dbReference type="PANTHER" id="PTHR32071">
    <property type="entry name" value="TRANSCRIPTIONAL REGULATORY PROTEIN"/>
    <property type="match status" value="1"/>
</dbReference>
<dbReference type="PROSITE" id="PS50045">
    <property type="entry name" value="SIGMA54_INTERACT_4"/>
    <property type="match status" value="1"/>
</dbReference>
<dbReference type="Pfam" id="PF02954">
    <property type="entry name" value="HTH_8"/>
    <property type="match status" value="1"/>
</dbReference>
<evidence type="ECO:0000259" key="6">
    <source>
        <dbReference type="PROSITE" id="PS50045"/>
    </source>
</evidence>
<keyword evidence="2" id="KW-0067">ATP-binding</keyword>
<name>A0A2H0LSB2_9BACT</name>
<proteinExistence type="predicted"/>
<dbReference type="SMART" id="SM00448">
    <property type="entry name" value="REC"/>
    <property type="match status" value="1"/>
</dbReference>
<dbReference type="FunFam" id="3.40.50.300:FF:000006">
    <property type="entry name" value="DNA-binding transcriptional regulator NtrC"/>
    <property type="match status" value="1"/>
</dbReference>
<dbReference type="SUPFAM" id="SSF52540">
    <property type="entry name" value="P-loop containing nucleoside triphosphate hydrolases"/>
    <property type="match status" value="1"/>
</dbReference>
<dbReference type="AlphaFoldDB" id="A0A2H0LSB2"/>
<evidence type="ECO:0008006" key="10">
    <source>
        <dbReference type="Google" id="ProtNLM"/>
    </source>
</evidence>
<dbReference type="InterPro" id="IPR002078">
    <property type="entry name" value="Sigma_54_int"/>
</dbReference>
<dbReference type="GO" id="GO:0000160">
    <property type="term" value="P:phosphorelay signal transduction system"/>
    <property type="evidence" value="ECO:0007669"/>
    <property type="project" value="InterPro"/>
</dbReference>
<dbReference type="InterPro" id="IPR002197">
    <property type="entry name" value="HTH_Fis"/>
</dbReference>
<dbReference type="InterPro" id="IPR011006">
    <property type="entry name" value="CheY-like_superfamily"/>
</dbReference>
<dbReference type="GO" id="GO:0006355">
    <property type="term" value="P:regulation of DNA-templated transcription"/>
    <property type="evidence" value="ECO:0007669"/>
    <property type="project" value="InterPro"/>
</dbReference>
<dbReference type="CDD" id="cd17536">
    <property type="entry name" value="REC_YesN-like"/>
    <property type="match status" value="1"/>
</dbReference>
<evidence type="ECO:0000256" key="3">
    <source>
        <dbReference type="ARBA" id="ARBA00023015"/>
    </source>
</evidence>
<evidence type="ECO:0000256" key="5">
    <source>
        <dbReference type="PROSITE-ProRule" id="PRU00169"/>
    </source>
</evidence>
<dbReference type="InterPro" id="IPR001789">
    <property type="entry name" value="Sig_transdc_resp-reg_receiver"/>
</dbReference>
<dbReference type="SUPFAM" id="SSF52172">
    <property type="entry name" value="CheY-like"/>
    <property type="match status" value="1"/>
</dbReference>
<dbReference type="Gene3D" id="3.40.50.300">
    <property type="entry name" value="P-loop containing nucleotide triphosphate hydrolases"/>
    <property type="match status" value="1"/>
</dbReference>
<sequence>MDKQTIFLIDDEVNVVKSLKSGLETHGLRSQIFTDGASAIEKLKHEKPAVVVTDILMPDMDGIELIKKMKRIAPDLSFVVMTAHASLDSAIEALRLGVIDYLVKPFKLNDLASTIQKASSQTRLMPKVSGLNEFQERYKLKNLIGQSPNIKEVFALVSRIAKKDATVLILGESGTGKEMIARAIHYNSKRKNASFVSVNCAALPENLLESELFGYDKGAFTGAIQSKQGLFEVAKGGTFFLDEIGEIPLSLQAKLLRVLQERTIKHLGGIRDIEIDVRVIAATSKNLNEEVKENRFREDLFYRLNVVPISLPPLRERITDIPELISCFLRIYTRRHGIQREFKIAPDGLDYLKSREWPGNIRELENLVERIVMLQDQEMITKEALALLGQPQSINQPANVEDKKAGEQTLSDAVEKFEKEMIEEALKNSKGNKNKAAIQLGLTRQNLQYKLKKYHLD</sequence>
<dbReference type="Pfam" id="PF25601">
    <property type="entry name" value="AAA_lid_14"/>
    <property type="match status" value="1"/>
</dbReference>
<dbReference type="InterPro" id="IPR025662">
    <property type="entry name" value="Sigma_54_int_dom_ATP-bd_1"/>
</dbReference>
<dbReference type="PROSITE" id="PS00688">
    <property type="entry name" value="SIGMA54_INTERACT_3"/>
    <property type="match status" value="1"/>
</dbReference>
<dbReference type="Gene3D" id="1.10.10.60">
    <property type="entry name" value="Homeodomain-like"/>
    <property type="match status" value="1"/>
</dbReference>
<feature type="domain" description="Response regulatory" evidence="7">
    <location>
        <begin position="5"/>
        <end position="119"/>
    </location>
</feature>
<keyword evidence="3" id="KW-0805">Transcription regulation</keyword>
<organism evidence="8 9">
    <name type="scientific">Candidatus Abzuiibacterium crystallinum</name>
    <dbReference type="NCBI Taxonomy" id="1974748"/>
    <lineage>
        <taxon>Bacteria</taxon>
        <taxon>Pseudomonadati</taxon>
        <taxon>Candidatus Omnitrophota</taxon>
        <taxon>Candidatus Abzuiibacterium</taxon>
    </lineage>
</organism>
<dbReference type="InterPro" id="IPR025944">
    <property type="entry name" value="Sigma_54_int_dom_CS"/>
</dbReference>
<evidence type="ECO:0000313" key="9">
    <source>
        <dbReference type="Proteomes" id="UP000230859"/>
    </source>
</evidence>